<dbReference type="Gene3D" id="3.40.50.200">
    <property type="entry name" value="Peptidase S8/S53 domain"/>
    <property type="match status" value="1"/>
</dbReference>
<protein>
    <recommendedName>
        <fullName evidence="4">tripeptidyl-peptidase II</fullName>
        <ecNumber evidence="4">3.4.14.10</ecNumber>
    </recommendedName>
</protein>
<dbReference type="SUPFAM" id="SSF54897">
    <property type="entry name" value="Protease propeptides/inhibitors"/>
    <property type="match status" value="1"/>
</dbReference>
<comment type="function">
    <text evidence="2">Secreted tripeptidyl-peptidase which degrades proteins at acidic pHs and is involved in virulence.</text>
</comment>
<keyword evidence="10 15" id="KW-0720">Serine protease</keyword>
<reference evidence="19 20" key="1">
    <citation type="journal article" date="2017" name="BMC Genomics">
        <title>Chromosome level assembly and secondary metabolite potential of the parasitic fungus Cordyceps militaris.</title>
        <authorList>
            <person name="Kramer G.J."/>
            <person name="Nodwell J.R."/>
        </authorList>
    </citation>
    <scope>NUCLEOTIDE SEQUENCE [LARGE SCALE GENOMIC DNA]</scope>
    <source>
        <strain evidence="19 20">ATCC 34164</strain>
    </source>
</reference>
<keyword evidence="7 15" id="KW-0479">Metal-binding</keyword>
<organism evidence="19 20">
    <name type="scientific">Cordyceps militaris</name>
    <name type="common">Caterpillar fungus</name>
    <name type="synonym">Clavaria militaris</name>
    <dbReference type="NCBI Taxonomy" id="73501"/>
    <lineage>
        <taxon>Eukaryota</taxon>
        <taxon>Fungi</taxon>
        <taxon>Dikarya</taxon>
        <taxon>Ascomycota</taxon>
        <taxon>Pezizomycotina</taxon>
        <taxon>Sordariomycetes</taxon>
        <taxon>Hypocreomycetidae</taxon>
        <taxon>Hypocreales</taxon>
        <taxon>Cordycipitaceae</taxon>
        <taxon>Cordyceps</taxon>
    </lineage>
</organism>
<dbReference type="InterPro" id="IPR030400">
    <property type="entry name" value="Sedolisin_dom"/>
</dbReference>
<feature type="binding site" evidence="15">
    <location>
        <position position="522"/>
    </location>
    <ligand>
        <name>Ca(2+)</name>
        <dbReference type="ChEBI" id="CHEBI:29108"/>
    </ligand>
</feature>
<dbReference type="SMART" id="SM00944">
    <property type="entry name" value="Pro-kuma_activ"/>
    <property type="match status" value="1"/>
</dbReference>
<evidence type="ECO:0000256" key="15">
    <source>
        <dbReference type="PROSITE-ProRule" id="PRU01032"/>
    </source>
</evidence>
<dbReference type="GO" id="GO:0006508">
    <property type="term" value="P:proteolysis"/>
    <property type="evidence" value="ECO:0007669"/>
    <property type="project" value="UniProtKB-KW"/>
</dbReference>
<dbReference type="OrthoDB" id="409122at2759"/>
<evidence type="ECO:0000256" key="3">
    <source>
        <dbReference type="ARBA" id="ARBA00004239"/>
    </source>
</evidence>
<comment type="subcellular location">
    <subcellularLocation>
        <location evidence="3">Secreted</location>
        <location evidence="3">Extracellular space</location>
    </subcellularLocation>
</comment>
<dbReference type="InterPro" id="IPR000209">
    <property type="entry name" value="Peptidase_S8/S53_dom"/>
</dbReference>
<feature type="domain" description="Peptidase S53" evidence="18">
    <location>
        <begin position="180"/>
        <end position="575"/>
    </location>
</feature>
<dbReference type="PROSITE" id="PS51695">
    <property type="entry name" value="SEDOLISIN"/>
    <property type="match status" value="1"/>
</dbReference>
<evidence type="ECO:0000256" key="5">
    <source>
        <dbReference type="ARBA" id="ARBA00022525"/>
    </source>
</evidence>
<evidence type="ECO:0000256" key="2">
    <source>
        <dbReference type="ARBA" id="ARBA00002451"/>
    </source>
</evidence>
<dbReference type="Pfam" id="PF00082">
    <property type="entry name" value="Peptidase_S8"/>
    <property type="match status" value="1"/>
</dbReference>
<dbReference type="SUPFAM" id="SSF52743">
    <property type="entry name" value="Subtilisin-like"/>
    <property type="match status" value="1"/>
</dbReference>
<evidence type="ECO:0000256" key="11">
    <source>
        <dbReference type="ARBA" id="ARBA00022837"/>
    </source>
</evidence>
<keyword evidence="12" id="KW-0843">Virulence</keyword>
<dbReference type="GO" id="GO:0005576">
    <property type="term" value="C:extracellular region"/>
    <property type="evidence" value="ECO:0007669"/>
    <property type="project" value="UniProtKB-SubCell"/>
</dbReference>
<feature type="binding site" evidence="15">
    <location>
        <position position="523"/>
    </location>
    <ligand>
        <name>Ca(2+)</name>
        <dbReference type="ChEBI" id="CHEBI:29108"/>
    </ligand>
</feature>
<evidence type="ECO:0000256" key="4">
    <source>
        <dbReference type="ARBA" id="ARBA00012462"/>
    </source>
</evidence>
<feature type="active site" description="Charge relay system" evidence="15">
    <location>
        <position position="266"/>
    </location>
</feature>
<dbReference type="PANTHER" id="PTHR14218">
    <property type="entry name" value="PROTEASE S8 TRIPEPTIDYL PEPTIDASE I CLN2"/>
    <property type="match status" value="1"/>
</dbReference>
<evidence type="ECO:0000256" key="12">
    <source>
        <dbReference type="ARBA" id="ARBA00023026"/>
    </source>
</evidence>
<dbReference type="Proteomes" id="UP000323067">
    <property type="component" value="Chromosome iii"/>
</dbReference>
<comment type="cofactor">
    <cofactor evidence="15">
        <name>Ca(2+)</name>
        <dbReference type="ChEBI" id="CHEBI:29108"/>
    </cofactor>
    <text evidence="15">Binds 1 Ca(2+) ion per subunit.</text>
</comment>
<dbReference type="FunFam" id="3.40.50.200:FF:000015">
    <property type="entry name" value="Tripeptidyl peptidase A"/>
    <property type="match status" value="1"/>
</dbReference>
<evidence type="ECO:0000256" key="8">
    <source>
        <dbReference type="ARBA" id="ARBA00022729"/>
    </source>
</evidence>
<sequence>MPLFHLLRGLCLAVLSLATTTHAHPTARARLTISLVPADATLLPRTVQAVSDPTHPQYGAYLDREAALALLAPSPAALAAVTAWLRDAAGLQDHEVRRRGQFLHAPVSPRQSAALLPLRKRVDGGQSGGAEVLAPPDVRRHIRAAYLDDDEQGRHAPPQPLLQRRHANASSAPEARCEDKLTPACLRSTYRINNGPPRTSARTTLGIIGFSKGDGGRKQQTAQYADLDLFLRDIDPARAGANFTSTFLNGGANPQGEYAAGEGNLDIQYALALAGSNVDVQFISVGGENSDFIPDLDLPSTGRTEPYLEFATALAALPSSALPSVVSISYGVNEQLLARSYAEHVCDVFGQLAARGVSVIVAAGDAGPGQSCQANDGSHALRFLPAFPATCPYVTAVGATRYSPGGNEETAWELSGGGFSEYFARPAWQDAAVGGYLDRYGAQWEGLYNATGRGIPDVAALGKNYQIYNHGSVENADGTSAAAPVLAALIAVLNTLRAEKGKPAMGFLNPWLYKFGHYGFTDITTGKSTGCPGTSYSGASSPHIPDAGWPADWGWDAVTGLGTPVFARLRRLACL</sequence>
<evidence type="ECO:0000256" key="14">
    <source>
        <dbReference type="ARBA" id="ARBA00023180"/>
    </source>
</evidence>
<dbReference type="VEuPathDB" id="FungiDB:CCM_03029"/>
<dbReference type="CDD" id="cd04056">
    <property type="entry name" value="Peptidases_S53"/>
    <property type="match status" value="1"/>
</dbReference>
<feature type="active site" description="Charge relay system" evidence="15">
    <location>
        <position position="262"/>
    </location>
</feature>
<feature type="signal peptide" evidence="17">
    <location>
        <begin position="1"/>
        <end position="23"/>
    </location>
</feature>
<evidence type="ECO:0000256" key="6">
    <source>
        <dbReference type="ARBA" id="ARBA00022670"/>
    </source>
</evidence>
<keyword evidence="9 15" id="KW-0378">Hydrolase</keyword>
<keyword evidence="13" id="KW-0865">Zymogen</keyword>
<dbReference type="VEuPathDB" id="FungiDB:A9K55_002056"/>
<comment type="catalytic activity">
    <reaction evidence="1">
        <text>Release of an N-terminal tripeptide from a polypeptide.</text>
        <dbReference type="EC" id="3.4.14.10"/>
    </reaction>
</comment>
<name>A0A2H4STA7_CORMI</name>
<evidence type="ECO:0000256" key="9">
    <source>
        <dbReference type="ARBA" id="ARBA00022801"/>
    </source>
</evidence>
<dbReference type="InterPro" id="IPR036852">
    <property type="entry name" value="Peptidase_S8/S53_dom_sf"/>
</dbReference>
<dbReference type="GO" id="GO:0008240">
    <property type="term" value="F:tripeptidyl-peptidase activity"/>
    <property type="evidence" value="ECO:0007669"/>
    <property type="project" value="UniProtKB-EC"/>
</dbReference>
<feature type="binding site" evidence="15">
    <location>
        <position position="556"/>
    </location>
    <ligand>
        <name>Ca(2+)</name>
        <dbReference type="ChEBI" id="CHEBI:29108"/>
    </ligand>
</feature>
<keyword evidence="11 15" id="KW-0106">Calcium</keyword>
<keyword evidence="6 15" id="KW-0645">Protease</keyword>
<evidence type="ECO:0000256" key="10">
    <source>
        <dbReference type="ARBA" id="ARBA00022825"/>
    </source>
</evidence>
<keyword evidence="5" id="KW-0964">Secreted</keyword>
<dbReference type="PANTHER" id="PTHR14218:SF10">
    <property type="entry name" value="PEPTIDASE S53 DOMAIN-CONTAINING PROTEIN"/>
    <property type="match status" value="1"/>
</dbReference>
<evidence type="ECO:0000259" key="18">
    <source>
        <dbReference type="PROSITE" id="PS51695"/>
    </source>
</evidence>
<dbReference type="Pfam" id="PF09286">
    <property type="entry name" value="Pro-kuma_activ"/>
    <property type="match status" value="1"/>
</dbReference>
<dbReference type="GO" id="GO:0046872">
    <property type="term" value="F:metal ion binding"/>
    <property type="evidence" value="ECO:0007669"/>
    <property type="project" value="UniProtKB-UniRule"/>
</dbReference>
<feature type="binding site" evidence="15">
    <location>
        <position position="554"/>
    </location>
    <ligand>
        <name>Ca(2+)</name>
        <dbReference type="ChEBI" id="CHEBI:29108"/>
    </ligand>
</feature>
<feature type="active site" description="Charge relay system" evidence="15">
    <location>
        <position position="480"/>
    </location>
</feature>
<dbReference type="InterPro" id="IPR050819">
    <property type="entry name" value="Tripeptidyl-peptidase_I"/>
</dbReference>
<keyword evidence="8 17" id="KW-0732">Signal</keyword>
<dbReference type="AlphaFoldDB" id="A0A2H4STA7"/>
<dbReference type="InterPro" id="IPR015366">
    <property type="entry name" value="S53_propep"/>
</dbReference>
<dbReference type="EC" id="3.4.14.10" evidence="4"/>
<gene>
    <name evidence="19" type="ORF">A9K55_002056</name>
</gene>
<evidence type="ECO:0000256" key="1">
    <source>
        <dbReference type="ARBA" id="ARBA00001910"/>
    </source>
</evidence>
<evidence type="ECO:0000313" key="20">
    <source>
        <dbReference type="Proteomes" id="UP000323067"/>
    </source>
</evidence>
<accession>A0A2H4STA7</accession>
<proteinExistence type="predicted"/>
<evidence type="ECO:0000256" key="17">
    <source>
        <dbReference type="SAM" id="SignalP"/>
    </source>
</evidence>
<feature type="chain" id="PRO_5014164728" description="tripeptidyl-peptidase II" evidence="17">
    <location>
        <begin position="24"/>
        <end position="575"/>
    </location>
</feature>
<feature type="region of interest" description="Disordered" evidence="16">
    <location>
        <begin position="148"/>
        <end position="175"/>
    </location>
</feature>
<evidence type="ECO:0000313" key="19">
    <source>
        <dbReference type="EMBL" id="ATY66343.1"/>
    </source>
</evidence>
<dbReference type="EMBL" id="CP023326">
    <property type="protein sequence ID" value="ATY66343.1"/>
    <property type="molecule type" value="Genomic_DNA"/>
</dbReference>
<evidence type="ECO:0000256" key="16">
    <source>
        <dbReference type="SAM" id="MobiDB-lite"/>
    </source>
</evidence>
<evidence type="ECO:0000256" key="7">
    <source>
        <dbReference type="ARBA" id="ARBA00022723"/>
    </source>
</evidence>
<dbReference type="GO" id="GO:0004252">
    <property type="term" value="F:serine-type endopeptidase activity"/>
    <property type="evidence" value="ECO:0007669"/>
    <property type="project" value="UniProtKB-UniRule"/>
</dbReference>
<keyword evidence="14" id="KW-0325">Glycoprotein</keyword>
<evidence type="ECO:0000256" key="13">
    <source>
        <dbReference type="ARBA" id="ARBA00023145"/>
    </source>
</evidence>